<dbReference type="CDD" id="cd02853">
    <property type="entry name" value="E_set_MTHase_like_N"/>
    <property type="match status" value="1"/>
</dbReference>
<dbReference type="InterPro" id="IPR004193">
    <property type="entry name" value="Glyco_hydro_13_N"/>
</dbReference>
<feature type="domain" description="Glycosyl hydrolase family 13 catalytic" evidence="15">
    <location>
        <begin position="104"/>
        <end position="449"/>
    </location>
</feature>
<dbReference type="EMBL" id="JALKFT010000026">
    <property type="protein sequence ID" value="MCK9878096.1"/>
    <property type="molecule type" value="Genomic_DNA"/>
</dbReference>
<dbReference type="EC" id="3.2.1.141" evidence="4 13"/>
<gene>
    <name evidence="16" type="primary">treZ</name>
    <name evidence="16" type="ORF">MXD59_20365</name>
</gene>
<evidence type="ECO:0000256" key="10">
    <source>
        <dbReference type="ARBA" id="ARBA00032057"/>
    </source>
</evidence>
<dbReference type="SUPFAM" id="SSF51445">
    <property type="entry name" value="(Trans)glycosidases"/>
    <property type="match status" value="1"/>
</dbReference>
<evidence type="ECO:0000256" key="14">
    <source>
        <dbReference type="PIRNR" id="PIRNR006337"/>
    </source>
</evidence>
<dbReference type="SMART" id="SM00642">
    <property type="entry name" value="Aamy"/>
    <property type="match status" value="1"/>
</dbReference>
<dbReference type="PANTHER" id="PTHR43651">
    <property type="entry name" value="1,4-ALPHA-GLUCAN-BRANCHING ENZYME"/>
    <property type="match status" value="1"/>
</dbReference>
<dbReference type="InterPro" id="IPR006047">
    <property type="entry name" value="GH13_cat_dom"/>
</dbReference>
<dbReference type="Pfam" id="PF02922">
    <property type="entry name" value="CBM_48"/>
    <property type="match status" value="1"/>
</dbReference>
<dbReference type="PIRSF" id="PIRSF006337">
    <property type="entry name" value="Trehalose_TreZ"/>
    <property type="match status" value="1"/>
</dbReference>
<evidence type="ECO:0000256" key="8">
    <source>
        <dbReference type="ARBA" id="ARBA00023277"/>
    </source>
</evidence>
<comment type="subcellular location">
    <subcellularLocation>
        <location evidence="1">Cytoplasm</location>
    </subcellularLocation>
</comment>
<comment type="similarity">
    <text evidence="3 14">Belongs to the glycosyl hydrolase 13 family.</text>
</comment>
<dbReference type="CDD" id="cd11325">
    <property type="entry name" value="AmyAc_GTHase"/>
    <property type="match status" value="1"/>
</dbReference>
<keyword evidence="17" id="KW-1185">Reference proteome</keyword>
<dbReference type="Gene3D" id="2.60.40.10">
    <property type="entry name" value="Immunoglobulins"/>
    <property type="match status" value="1"/>
</dbReference>
<evidence type="ECO:0000256" key="4">
    <source>
        <dbReference type="ARBA" id="ARBA00012268"/>
    </source>
</evidence>
<evidence type="ECO:0000259" key="15">
    <source>
        <dbReference type="SMART" id="SM00642"/>
    </source>
</evidence>
<keyword evidence="9 14" id="KW-0326">Glycosidase</keyword>
<dbReference type="PANTHER" id="PTHR43651:SF11">
    <property type="entry name" value="MALTO-OLIGOSYLTREHALOSE TREHALOHYDROLASE"/>
    <property type="match status" value="1"/>
</dbReference>
<evidence type="ECO:0000256" key="5">
    <source>
        <dbReference type="ARBA" id="ARBA00015938"/>
    </source>
</evidence>
<protein>
    <recommendedName>
        <fullName evidence="5 13">Malto-oligosyltrehalose trehalohydrolase</fullName>
        <shortName evidence="14">MTHase</shortName>
        <ecNumber evidence="4 13">3.2.1.141</ecNumber>
    </recommendedName>
    <alternativeName>
        <fullName evidence="11 14">4-alpha-D-((1-&gt;4)-alpha-D-glucano)trehalose trehalohydrolase</fullName>
    </alternativeName>
    <alternativeName>
        <fullName evidence="10 14">Maltooligosyl trehalose trehalohydrolase</fullName>
    </alternativeName>
</protein>
<comment type="caution">
    <text evidence="16">The sequence shown here is derived from an EMBL/GenBank/DDBJ whole genome shotgun (WGS) entry which is preliminary data.</text>
</comment>
<reference evidence="16 17" key="1">
    <citation type="submission" date="2022-04" db="EMBL/GenBank/DDBJ databases">
        <title>Genome diversity in the genus Frankia.</title>
        <authorList>
            <person name="Carlos-Shanley C."/>
            <person name="Hahn D."/>
        </authorList>
    </citation>
    <scope>NUCLEOTIDE SEQUENCE [LARGE SCALE GENOMIC DNA]</scope>
    <source>
        <strain evidence="16 17">Ag45/Mut15</strain>
    </source>
</reference>
<dbReference type="RefSeq" id="WP_248826232.1">
    <property type="nucleotide sequence ID" value="NZ_JALKFT010000026.1"/>
</dbReference>
<evidence type="ECO:0000256" key="11">
    <source>
        <dbReference type="ARBA" id="ARBA00033284"/>
    </source>
</evidence>
<dbReference type="Pfam" id="PF11941">
    <property type="entry name" value="DUF3459"/>
    <property type="match status" value="1"/>
</dbReference>
<evidence type="ECO:0000313" key="16">
    <source>
        <dbReference type="EMBL" id="MCK9878096.1"/>
    </source>
</evidence>
<dbReference type="Gene3D" id="1.10.10.760">
    <property type="entry name" value="E-set domains of sugar-utilizing enzymes"/>
    <property type="match status" value="1"/>
</dbReference>
<dbReference type="InterPro" id="IPR022567">
    <property type="entry name" value="DUF3459"/>
</dbReference>
<evidence type="ECO:0000256" key="9">
    <source>
        <dbReference type="ARBA" id="ARBA00023295"/>
    </source>
</evidence>
<evidence type="ECO:0000256" key="1">
    <source>
        <dbReference type="ARBA" id="ARBA00004496"/>
    </source>
</evidence>
<organism evidence="16 17">
    <name type="scientific">Frankia umida</name>
    <dbReference type="NCBI Taxonomy" id="573489"/>
    <lineage>
        <taxon>Bacteria</taxon>
        <taxon>Bacillati</taxon>
        <taxon>Actinomycetota</taxon>
        <taxon>Actinomycetes</taxon>
        <taxon>Frankiales</taxon>
        <taxon>Frankiaceae</taxon>
        <taxon>Frankia</taxon>
    </lineage>
</organism>
<dbReference type="InterPro" id="IPR013783">
    <property type="entry name" value="Ig-like_fold"/>
</dbReference>
<evidence type="ECO:0000256" key="3">
    <source>
        <dbReference type="ARBA" id="ARBA00008061"/>
    </source>
</evidence>
<evidence type="ECO:0000256" key="13">
    <source>
        <dbReference type="NCBIfam" id="TIGR02402"/>
    </source>
</evidence>
<dbReference type="Gene3D" id="3.20.20.80">
    <property type="entry name" value="Glycosidases"/>
    <property type="match status" value="1"/>
</dbReference>
<keyword evidence="7 14" id="KW-0378">Hydrolase</keyword>
<dbReference type="InterPro" id="IPR014756">
    <property type="entry name" value="Ig_E-set"/>
</dbReference>
<dbReference type="InterPro" id="IPR017853">
    <property type="entry name" value="GH"/>
</dbReference>
<evidence type="ECO:0000256" key="7">
    <source>
        <dbReference type="ARBA" id="ARBA00022801"/>
    </source>
</evidence>
<name>A0ABT0K2Q4_9ACTN</name>
<evidence type="ECO:0000256" key="2">
    <source>
        <dbReference type="ARBA" id="ARBA00005199"/>
    </source>
</evidence>
<evidence type="ECO:0000313" key="17">
    <source>
        <dbReference type="Proteomes" id="UP001201873"/>
    </source>
</evidence>
<keyword evidence="6" id="KW-0963">Cytoplasm</keyword>
<keyword evidence="8" id="KW-0119">Carbohydrate metabolism</keyword>
<dbReference type="InterPro" id="IPR044901">
    <property type="entry name" value="Trehalose_TreZ_E-set_sf"/>
</dbReference>
<sequence>MSTFRLWAPDAKTVSLVVAGATGDATHEMSAGRGGWWWINVPSARHGADYAYVLDGDDQELPDPRSAWQPHGVHGRSRLVEHSTFTWTDASWRGIALAGSVLYELHIGTFTPEGTFDAAIEKLPHLAELGIDAVELLPVNAFPGRHGWGYDGVGLFAVHEPYGGPDGLKRFVDAAHAHGIGVIMDVVYNHLGPDGNYLNRFGPYFTDRYITPWGPAVNLDAPGSDEVRAFILGSALSWLREYHCDGLRLDAVHAFQDSRALHLLEEIAESVHRLGAQQRRPLFAVAESDLNDPRLVVAPEAGGYGLDGQWCDDAHHALWATLSGERQGYYIDFGSLATLAHALTRGFVHEGGYSTFRARSHGRPMPATTPAYRFVTFLQNHDQIGNRALGDRSSTQLSDGLLRIGAALLLTSALTPMLFMGEEWGAHTPWQYFTDHTDPDLGDAVRNGRRAEFAAHGWGPEQVPDPQDPATFERSRLDWSEPTRPGHGSLLDWHRRLIGLRRRLPALTDPAWSSVACTFDEQARWLVVRRGDVAIVVNFADERQAVPLDGVPFDAPAASTPGFTYMPGRVELDGESVVITRLLPTEHPAG</sequence>
<dbReference type="Pfam" id="PF00128">
    <property type="entry name" value="Alpha-amylase"/>
    <property type="match status" value="1"/>
</dbReference>
<proteinExistence type="inferred from homology"/>
<comment type="pathway">
    <text evidence="2 14">Glycan biosynthesis; trehalose biosynthesis.</text>
</comment>
<accession>A0ABT0K2Q4</accession>
<dbReference type="NCBIfam" id="TIGR02402">
    <property type="entry name" value="trehalose_TreZ"/>
    <property type="match status" value="1"/>
</dbReference>
<evidence type="ECO:0000256" key="6">
    <source>
        <dbReference type="ARBA" id="ARBA00022490"/>
    </source>
</evidence>
<dbReference type="SUPFAM" id="SSF81296">
    <property type="entry name" value="E set domains"/>
    <property type="match status" value="1"/>
</dbReference>
<comment type="catalytic activity">
    <reaction evidence="12 14">
        <text>hydrolysis of (1-&gt;4)-alpha-D-glucosidic linkage in 4-alpha-D-[(1-&gt;4)-alpha-D-glucanosyl]n trehalose to yield trehalose and (1-&gt;4)-alpha-D-glucan.</text>
        <dbReference type="EC" id="3.2.1.141"/>
    </reaction>
</comment>
<dbReference type="InterPro" id="IPR012768">
    <property type="entry name" value="Trehalose_TreZ"/>
</dbReference>
<evidence type="ECO:0000256" key="12">
    <source>
        <dbReference type="ARBA" id="ARBA00034013"/>
    </source>
</evidence>
<dbReference type="Proteomes" id="UP001201873">
    <property type="component" value="Unassembled WGS sequence"/>
</dbReference>